<dbReference type="InterPro" id="IPR036514">
    <property type="entry name" value="SGNH_hydro_sf"/>
</dbReference>
<feature type="signal peptide" evidence="1">
    <location>
        <begin position="1"/>
        <end position="23"/>
    </location>
</feature>
<protein>
    <submittedName>
        <fullName evidence="4">N-terminus of Esterase_SGNH_hydro-type</fullName>
    </submittedName>
</protein>
<accession>A0A1I6PEU6</accession>
<evidence type="ECO:0000313" key="5">
    <source>
        <dbReference type="Proteomes" id="UP000183209"/>
    </source>
</evidence>
<organism evidence="4 5">
    <name type="scientific">Zhouia amylolytica</name>
    <dbReference type="NCBI Taxonomy" id="376730"/>
    <lineage>
        <taxon>Bacteria</taxon>
        <taxon>Pseudomonadati</taxon>
        <taxon>Bacteroidota</taxon>
        <taxon>Flavobacteriia</taxon>
        <taxon>Flavobacteriales</taxon>
        <taxon>Flavobacteriaceae</taxon>
        <taxon>Zhouia</taxon>
    </lineage>
</organism>
<dbReference type="InterPro" id="IPR013830">
    <property type="entry name" value="SGNH_hydro"/>
</dbReference>
<keyword evidence="1" id="KW-0732">Signal</keyword>
<dbReference type="Pfam" id="PF14606">
    <property type="entry name" value="Lipase_GDSL_3"/>
    <property type="match status" value="1"/>
</dbReference>
<dbReference type="Gene3D" id="2.60.120.260">
    <property type="entry name" value="Galactose-binding domain-like"/>
    <property type="match status" value="1"/>
</dbReference>
<dbReference type="RefSeq" id="WP_139226578.1">
    <property type="nucleotide sequence ID" value="NZ_FPAG01000001.1"/>
</dbReference>
<dbReference type="Proteomes" id="UP000183209">
    <property type="component" value="Unassembled WGS sequence"/>
</dbReference>
<gene>
    <name evidence="4" type="ORF">SAMN04487906_0256</name>
</gene>
<name>A0A1I6PEU6_9FLAO</name>
<sequence length="370" mass="42455">MKQLSYIFLCLLFGSLNPIEADAQVKEEFIWTKIKPTEVNGRLADKDIDRFNRLPLALKSEVREPVWRLSQHSAGLYLQFTTDAEKIRVEYQVKGNKSMPHMPATGVSGVDLYALDGPSEWCWIRGNYRFQDTISYNYSGISKRSSERVYYLYLPLYTKVEWLKIGVPKNNNLEIKRENKTKQKPLVVYGTSIAQGACASRPGMAWTNILSRNLARPIVNLGFSGNGLLEEPILDYFTKYDAEAIILDCMPNFTRDNMGPEQARKRLREAITLIRSKHKKTPMLLVQHGGYSDGALQQDRKQLYTSLNKVVTDVYHEMIENGVQHIYMLTKEEIGLGVDAFVDGTHPNDHGMIQYARAYEKFLKEQQLIE</sequence>
<dbReference type="GO" id="GO:0016788">
    <property type="term" value="F:hydrolase activity, acting on ester bonds"/>
    <property type="evidence" value="ECO:0007669"/>
    <property type="project" value="UniProtKB-ARBA"/>
</dbReference>
<feature type="chain" id="PRO_5010260638" evidence="1">
    <location>
        <begin position="24"/>
        <end position="370"/>
    </location>
</feature>
<dbReference type="InterPro" id="IPR032740">
    <property type="entry name" value="GxDLY"/>
</dbReference>
<dbReference type="AlphaFoldDB" id="A0A1I6PEU6"/>
<dbReference type="Gene3D" id="3.40.50.1110">
    <property type="entry name" value="SGNH hydrolase"/>
    <property type="match status" value="1"/>
</dbReference>
<feature type="domain" description="SGNH hydrolase-type esterase" evidence="2">
    <location>
        <begin position="183"/>
        <end position="364"/>
    </location>
</feature>
<dbReference type="OrthoDB" id="5624617at2"/>
<dbReference type="EMBL" id="FPAG01000001">
    <property type="protein sequence ID" value="SFS38605.1"/>
    <property type="molecule type" value="Genomic_DNA"/>
</dbReference>
<dbReference type="Pfam" id="PF14607">
    <property type="entry name" value="GxDLY"/>
    <property type="match status" value="1"/>
</dbReference>
<evidence type="ECO:0000256" key="1">
    <source>
        <dbReference type="SAM" id="SignalP"/>
    </source>
</evidence>
<evidence type="ECO:0000313" key="4">
    <source>
        <dbReference type="EMBL" id="SFS38605.1"/>
    </source>
</evidence>
<evidence type="ECO:0000259" key="2">
    <source>
        <dbReference type="Pfam" id="PF14606"/>
    </source>
</evidence>
<reference evidence="4 5" key="1">
    <citation type="submission" date="2016-10" db="EMBL/GenBank/DDBJ databases">
        <authorList>
            <person name="de Groot N.N."/>
        </authorList>
    </citation>
    <scope>NUCLEOTIDE SEQUENCE [LARGE SCALE GENOMIC DNA]</scope>
    <source>
        <strain evidence="4 5">CGMCC 1.6114</strain>
    </source>
</reference>
<dbReference type="SUPFAM" id="SSF52266">
    <property type="entry name" value="SGNH hydrolase"/>
    <property type="match status" value="1"/>
</dbReference>
<feature type="domain" description="SGNH hydrolase-type esterase N-terminal" evidence="3">
    <location>
        <begin position="31"/>
        <end position="172"/>
    </location>
</feature>
<evidence type="ECO:0000259" key="3">
    <source>
        <dbReference type="Pfam" id="PF14607"/>
    </source>
</evidence>
<proteinExistence type="predicted"/>